<reference evidence="7 8" key="1">
    <citation type="submission" date="2012-09" db="EMBL/GenBank/DDBJ databases">
        <title>Genome Sequence of alkane-degrading Bacterium Alcanivorax jadensis T9.</title>
        <authorList>
            <person name="Lai Q."/>
            <person name="Shao Z."/>
        </authorList>
    </citation>
    <scope>NUCLEOTIDE SEQUENCE [LARGE SCALE GENOMIC DNA]</scope>
    <source>
        <strain evidence="7 8">T9</strain>
    </source>
</reference>
<dbReference type="NCBIfam" id="TIGR00236">
    <property type="entry name" value="wecB"/>
    <property type="match status" value="1"/>
</dbReference>
<dbReference type="PANTHER" id="PTHR43174:SF2">
    <property type="entry name" value="UDP-N-ACETYLGLUCOSAMINE 2-EPIMERASE"/>
    <property type="match status" value="1"/>
</dbReference>
<comment type="caution">
    <text evidence="7">The sequence shown here is derived from an EMBL/GenBank/DDBJ whole genome shotgun (WGS) entry which is preliminary data.</text>
</comment>
<dbReference type="Pfam" id="PF02350">
    <property type="entry name" value="Epimerase_2"/>
    <property type="match status" value="1"/>
</dbReference>
<protein>
    <recommendedName>
        <fullName evidence="4">UDP-N-acetylglucosamine 2-epimerase (non-hydrolyzing)</fullName>
        <ecNumber evidence="4">5.1.3.14</ecNumber>
    </recommendedName>
</protein>
<dbReference type="SUPFAM" id="SSF53756">
    <property type="entry name" value="UDP-Glycosyltransferase/glycogen phosphorylase"/>
    <property type="match status" value="1"/>
</dbReference>
<dbReference type="PANTHER" id="PTHR43174">
    <property type="entry name" value="UDP-N-ACETYLGLUCOSAMINE 2-EPIMERASE"/>
    <property type="match status" value="1"/>
</dbReference>
<dbReference type="InterPro" id="IPR003331">
    <property type="entry name" value="UDP_GlcNAc_Epimerase_2_dom"/>
</dbReference>
<dbReference type="Proteomes" id="UP000029443">
    <property type="component" value="Unassembled WGS sequence"/>
</dbReference>
<evidence type="ECO:0000259" key="6">
    <source>
        <dbReference type="Pfam" id="PF02350"/>
    </source>
</evidence>
<name>A0ABR4WD81_9GAMM</name>
<gene>
    <name evidence="7" type="ORF">T9A_01637</name>
</gene>
<evidence type="ECO:0000313" key="8">
    <source>
        <dbReference type="Proteomes" id="UP000029443"/>
    </source>
</evidence>
<dbReference type="Gene3D" id="3.40.50.2000">
    <property type="entry name" value="Glycogen Phosphorylase B"/>
    <property type="match status" value="2"/>
</dbReference>
<evidence type="ECO:0000256" key="1">
    <source>
        <dbReference type="ARBA" id="ARBA00023235"/>
    </source>
</evidence>
<dbReference type="EC" id="5.1.3.14" evidence="4"/>
<keyword evidence="1 5" id="KW-0413">Isomerase</keyword>
<comment type="similarity">
    <text evidence="3 5">Belongs to the UDP-N-acetylglucosamine 2-epimerase family.</text>
</comment>
<feature type="domain" description="UDP-N-acetylglucosamine 2-epimerase" evidence="6">
    <location>
        <begin position="22"/>
        <end position="368"/>
    </location>
</feature>
<dbReference type="EMBL" id="ARXU01000005">
    <property type="protein sequence ID" value="KGD61188.1"/>
    <property type="molecule type" value="Genomic_DNA"/>
</dbReference>
<evidence type="ECO:0000256" key="4">
    <source>
        <dbReference type="ARBA" id="ARBA00038858"/>
    </source>
</evidence>
<accession>A0ABR4WD81</accession>
<comment type="catalytic activity">
    <reaction evidence="2">
        <text>UDP-N-acetyl-alpha-D-glucosamine = UDP-N-acetyl-alpha-D-mannosamine</text>
        <dbReference type="Rhea" id="RHEA:17213"/>
        <dbReference type="ChEBI" id="CHEBI:57705"/>
        <dbReference type="ChEBI" id="CHEBI:68623"/>
        <dbReference type="EC" id="5.1.3.14"/>
    </reaction>
</comment>
<evidence type="ECO:0000313" key="7">
    <source>
        <dbReference type="EMBL" id="KGD61188.1"/>
    </source>
</evidence>
<keyword evidence="8" id="KW-1185">Reference proteome</keyword>
<sequence length="376" mass="41289">MKRVAIVLGTRPEAIKLLPVYKAMQESSVLEPVLVSTGQHREMLLPLFDVFGVEPDFDLQIMTKNQTLSSLTARLFETLGALFDQQDFFSVLVQGDTTTALVGAVVGYYHKINICHVEAGLRTSNKWSPFPEECNRKMIGSVADFHFTPTSTATNALIKEGIVDGVFEVGNTVIDSLLYVQSQLGEVGDNYQNKYRKLLGSEKRMILVTGHRRESFGDGLKNICIALKKLVELYEDIVLVYPVHLNPNVRNIVADVLGGESRIKLIDPVPYTEMVYLMGQSWLILTDSGGIQEEAPSLGVPVLVMRDTTERQEGVDAGCALLLGTSIQGILDGVASVIDSPERYQSMVNSQNPYGDGLSSARIVSALEERSLMSDG</sequence>
<proteinExistence type="inferred from homology"/>
<organism evidence="7 8">
    <name type="scientific">Alcanivorax jadensis T9</name>
    <dbReference type="NCBI Taxonomy" id="1177181"/>
    <lineage>
        <taxon>Bacteria</taxon>
        <taxon>Pseudomonadati</taxon>
        <taxon>Pseudomonadota</taxon>
        <taxon>Gammaproteobacteria</taxon>
        <taxon>Oceanospirillales</taxon>
        <taxon>Alcanivoracaceae</taxon>
        <taxon>Alcanivorax</taxon>
    </lineage>
</organism>
<evidence type="ECO:0000256" key="2">
    <source>
        <dbReference type="ARBA" id="ARBA00036080"/>
    </source>
</evidence>
<dbReference type="InterPro" id="IPR029767">
    <property type="entry name" value="WecB-like"/>
</dbReference>
<evidence type="ECO:0000256" key="3">
    <source>
        <dbReference type="ARBA" id="ARBA00038209"/>
    </source>
</evidence>
<dbReference type="CDD" id="cd03786">
    <property type="entry name" value="GTB_UDP-GlcNAc_2-Epimerase"/>
    <property type="match status" value="1"/>
</dbReference>
<evidence type="ECO:0000256" key="5">
    <source>
        <dbReference type="RuleBase" id="RU003513"/>
    </source>
</evidence>